<dbReference type="Proteomes" id="UP001066276">
    <property type="component" value="Chromosome 5"/>
</dbReference>
<sequence>MGRHRQSVASQGNTIEQYAMPVPLPQPERIGLTVHHPLGVASLDWRTYGERQLEGTADQVVDIAAATRVEIQHDGTMAVVTPGLADESMGTMVQGTGMFPVDT</sequence>
<gene>
    <name evidence="1" type="ORF">NDU88_009932</name>
</gene>
<protein>
    <submittedName>
        <fullName evidence="1">Uncharacterized protein</fullName>
    </submittedName>
</protein>
<dbReference type="EMBL" id="JANPWB010000009">
    <property type="protein sequence ID" value="KAJ1157217.1"/>
    <property type="molecule type" value="Genomic_DNA"/>
</dbReference>
<name>A0AAV7RZP8_PLEWA</name>
<dbReference type="AlphaFoldDB" id="A0AAV7RZP8"/>
<comment type="caution">
    <text evidence="1">The sequence shown here is derived from an EMBL/GenBank/DDBJ whole genome shotgun (WGS) entry which is preliminary data.</text>
</comment>
<organism evidence="1 2">
    <name type="scientific">Pleurodeles waltl</name>
    <name type="common">Iberian ribbed newt</name>
    <dbReference type="NCBI Taxonomy" id="8319"/>
    <lineage>
        <taxon>Eukaryota</taxon>
        <taxon>Metazoa</taxon>
        <taxon>Chordata</taxon>
        <taxon>Craniata</taxon>
        <taxon>Vertebrata</taxon>
        <taxon>Euteleostomi</taxon>
        <taxon>Amphibia</taxon>
        <taxon>Batrachia</taxon>
        <taxon>Caudata</taxon>
        <taxon>Salamandroidea</taxon>
        <taxon>Salamandridae</taxon>
        <taxon>Pleurodelinae</taxon>
        <taxon>Pleurodeles</taxon>
    </lineage>
</organism>
<evidence type="ECO:0000313" key="2">
    <source>
        <dbReference type="Proteomes" id="UP001066276"/>
    </source>
</evidence>
<proteinExistence type="predicted"/>
<reference evidence="1" key="1">
    <citation type="journal article" date="2022" name="bioRxiv">
        <title>Sequencing and chromosome-scale assembly of the giantPleurodeles waltlgenome.</title>
        <authorList>
            <person name="Brown T."/>
            <person name="Elewa A."/>
            <person name="Iarovenko S."/>
            <person name="Subramanian E."/>
            <person name="Araus A.J."/>
            <person name="Petzold A."/>
            <person name="Susuki M."/>
            <person name="Suzuki K.-i.T."/>
            <person name="Hayashi T."/>
            <person name="Toyoda A."/>
            <person name="Oliveira C."/>
            <person name="Osipova E."/>
            <person name="Leigh N.D."/>
            <person name="Simon A."/>
            <person name="Yun M.H."/>
        </authorList>
    </citation>
    <scope>NUCLEOTIDE SEQUENCE</scope>
    <source>
        <strain evidence="1">20211129_DDA</strain>
        <tissue evidence="1">Liver</tissue>
    </source>
</reference>
<evidence type="ECO:0000313" key="1">
    <source>
        <dbReference type="EMBL" id="KAJ1157217.1"/>
    </source>
</evidence>
<keyword evidence="2" id="KW-1185">Reference proteome</keyword>
<accession>A0AAV7RZP8</accession>